<evidence type="ECO:0000313" key="2">
    <source>
        <dbReference type="EMBL" id="MBW8482968.1"/>
    </source>
</evidence>
<gene>
    <name evidence="2" type="ORF">K1Y72_11355</name>
</gene>
<dbReference type="InterPro" id="IPR007278">
    <property type="entry name" value="DUF397"/>
</dbReference>
<dbReference type="Proteomes" id="UP000774570">
    <property type="component" value="Unassembled WGS sequence"/>
</dbReference>
<keyword evidence="3" id="KW-1185">Reference proteome</keyword>
<accession>A0ABS7FRD9</accession>
<dbReference type="RefSeq" id="WP_220165872.1">
    <property type="nucleotide sequence ID" value="NZ_JAIBOA010000006.1"/>
</dbReference>
<feature type="domain" description="DUF397" evidence="1">
    <location>
        <begin position="3"/>
        <end position="55"/>
    </location>
</feature>
<evidence type="ECO:0000313" key="3">
    <source>
        <dbReference type="Proteomes" id="UP000774570"/>
    </source>
</evidence>
<reference evidence="2 3" key="1">
    <citation type="submission" date="2021-07" db="EMBL/GenBank/DDBJ databases">
        <title>Actinomadura sp. PM05-2 isolated from lichen.</title>
        <authorList>
            <person name="Somphong A."/>
            <person name="Phongsopitanun W."/>
            <person name="Tanasupawat S."/>
            <person name="Peongsungnone V."/>
        </authorList>
    </citation>
    <scope>NUCLEOTIDE SEQUENCE [LARGE SCALE GENOMIC DNA]</scope>
    <source>
        <strain evidence="2 3">PM05-2</strain>
    </source>
</reference>
<name>A0ABS7FRD9_9ACTN</name>
<sequence>MPNWRKASRSNTTGSDCVELAELGGAIGVRDSKAPNAGHLVLTKPTLARLVAAVKSHAELA</sequence>
<proteinExistence type="predicted"/>
<comment type="caution">
    <text evidence="2">The sequence shown here is derived from an EMBL/GenBank/DDBJ whole genome shotgun (WGS) entry which is preliminary data.</text>
</comment>
<dbReference type="Pfam" id="PF04149">
    <property type="entry name" value="DUF397"/>
    <property type="match status" value="1"/>
</dbReference>
<organism evidence="2 3">
    <name type="scientific">Actinomadura parmotrematis</name>
    <dbReference type="NCBI Taxonomy" id="2864039"/>
    <lineage>
        <taxon>Bacteria</taxon>
        <taxon>Bacillati</taxon>
        <taxon>Actinomycetota</taxon>
        <taxon>Actinomycetes</taxon>
        <taxon>Streptosporangiales</taxon>
        <taxon>Thermomonosporaceae</taxon>
        <taxon>Actinomadura</taxon>
    </lineage>
</organism>
<protein>
    <submittedName>
        <fullName evidence="2">DUF397 domain-containing protein</fullName>
    </submittedName>
</protein>
<dbReference type="EMBL" id="JAIBOA010000006">
    <property type="protein sequence ID" value="MBW8482968.1"/>
    <property type="molecule type" value="Genomic_DNA"/>
</dbReference>
<evidence type="ECO:0000259" key="1">
    <source>
        <dbReference type="Pfam" id="PF04149"/>
    </source>
</evidence>